<dbReference type="STRING" id="28134.SAMN05444288_1892"/>
<name>E7RPH2_9BACT</name>
<dbReference type="Proteomes" id="UP000005580">
    <property type="component" value="Unassembled WGS sequence"/>
</dbReference>
<dbReference type="SUPFAM" id="SSF53649">
    <property type="entry name" value="Alkaline phosphatase-like"/>
    <property type="match status" value="1"/>
</dbReference>
<dbReference type="InterPro" id="IPR017850">
    <property type="entry name" value="Alkaline_phosphatase_core_sf"/>
</dbReference>
<dbReference type="Gene3D" id="3.40.720.10">
    <property type="entry name" value="Alkaline Phosphatase, subunit A"/>
    <property type="match status" value="1"/>
</dbReference>
<dbReference type="HOGENOM" id="CLU_034095_1_0_10"/>
<dbReference type="AlphaFoldDB" id="E7RPH2"/>
<dbReference type="eggNOG" id="COG1524">
    <property type="taxonomic scope" value="Bacteria"/>
</dbReference>
<dbReference type="InterPro" id="IPR026263">
    <property type="entry name" value="Alkaline_phosphatase_prok"/>
</dbReference>
<dbReference type="Pfam" id="PF01663">
    <property type="entry name" value="Phosphodiest"/>
    <property type="match status" value="1"/>
</dbReference>
<keyword evidence="2" id="KW-1185">Reference proteome</keyword>
<dbReference type="CDD" id="cd16016">
    <property type="entry name" value="AP-SPAP"/>
    <property type="match status" value="1"/>
</dbReference>
<dbReference type="RefSeq" id="WP_004368309.1">
    <property type="nucleotide sequence ID" value="NZ_GL833116.1"/>
</dbReference>
<evidence type="ECO:0000313" key="2">
    <source>
        <dbReference type="Proteomes" id="UP000005580"/>
    </source>
</evidence>
<sequence length="455" mass="50220">MNKYISALILATLTGTEAYAQSLQVAPRLVVNISIDQLRTDYIEHFATLYSPNGFKKLLQQGTVYEAASYPFAPVDRSSAIAAISTGTTPYYNNIIGTQWLDRNTLRPLFCVDDSKYKTSPQNMSTSTIADELKISTNGAAIVYGIAADRDAAVLSAGHAADGAFWIDEKSGDWVTSQYYSQNGQKWLNSYRSVNVKPSKAKTLTNDAVSDIAISCINGNAMGRDENTDYISITLSAKATDNSAQWRIGMESVYRGLDHTLSSLLSHIEQSVGAQHVLFVLTSTGYTDDPKVDFAKYRIPTGTFYINRTANLLNMYLGAIYGQGRYVETCFHNQIYLNRKLIEDKRISFSDIISRSKEFLVQVSGVRAVQESPYNPSISGDLIIEVSPGWQLLNEDNHESYTSRAAFIPFPIIFYGSGIKPQRINTPVTVDRIAPTIAKAIQIRAPNACKAAPLQ</sequence>
<evidence type="ECO:0000313" key="1">
    <source>
        <dbReference type="EMBL" id="EFZ37615.1"/>
    </source>
</evidence>
<gene>
    <name evidence="1" type="ORF">HMPREF0663_11073</name>
</gene>
<dbReference type="Gene3D" id="3.30.1360.150">
    <property type="match status" value="1"/>
</dbReference>
<protein>
    <submittedName>
        <fullName evidence="1">Type I phosphodiesterase / nucleotide pyrophosphatase</fullName>
    </submittedName>
</protein>
<accession>E7RPH2</accession>
<reference evidence="1" key="1">
    <citation type="submission" date="2011-01" db="EMBL/GenBank/DDBJ databases">
        <authorList>
            <person name="Muzny D."/>
            <person name="Qin X."/>
            <person name="Buhay C."/>
            <person name="Dugan-Rocha S."/>
            <person name="Ding Y."/>
            <person name="Chen G."/>
            <person name="Hawes A."/>
            <person name="Holder M."/>
            <person name="Jhangiani S."/>
            <person name="Johnson A."/>
            <person name="Khan Z."/>
            <person name="Li Z."/>
            <person name="Liu W."/>
            <person name="Liu X."/>
            <person name="Perez L."/>
            <person name="Shen H."/>
            <person name="Wang Q."/>
            <person name="Watt J."/>
            <person name="Xi L."/>
            <person name="Xin Y."/>
            <person name="Zhou J."/>
            <person name="Deng J."/>
            <person name="Jiang H."/>
            <person name="Liu Y."/>
            <person name="Qu J."/>
            <person name="Song X.-Z."/>
            <person name="Zhang L."/>
            <person name="Villasana D."/>
            <person name="Johnson A."/>
            <person name="Liu J."/>
            <person name="Liyanage D."/>
            <person name="Lorensuhewa L."/>
            <person name="Robinson T."/>
            <person name="Song A."/>
            <person name="Song B.-B."/>
            <person name="Dinh H."/>
            <person name="Thornton R."/>
            <person name="Coyle M."/>
            <person name="Francisco L."/>
            <person name="Jackson L."/>
            <person name="Javaid M."/>
            <person name="Korchina V."/>
            <person name="Kovar C."/>
            <person name="Mata R."/>
            <person name="Mathew T."/>
            <person name="Ngo R."/>
            <person name="Nguyen L."/>
            <person name="Nguyen N."/>
            <person name="Okwuonu G."/>
            <person name="Ongeri F."/>
            <person name="Pham C."/>
            <person name="Simmons D."/>
            <person name="Wilczek-Boney K."/>
            <person name="Hale W."/>
            <person name="Jakkamsetti A."/>
            <person name="Pham P."/>
            <person name="Ruth R."/>
            <person name="San Lucas F."/>
            <person name="Warren J."/>
            <person name="Zhang J."/>
            <person name="Zhao Z."/>
            <person name="Zhou C."/>
            <person name="Zhu D."/>
            <person name="Lee S."/>
            <person name="Bess C."/>
            <person name="Blankenburg K."/>
            <person name="Forbes L."/>
            <person name="Fu Q."/>
            <person name="Gubbala S."/>
            <person name="Hirani K."/>
            <person name="Jayaseelan J.C."/>
            <person name="Lara F."/>
            <person name="Munidasa M."/>
            <person name="Palculict T."/>
            <person name="Patil S."/>
            <person name="Pu L.-L."/>
            <person name="Saada N."/>
            <person name="Tang L."/>
            <person name="Weissenberger G."/>
            <person name="Zhu Y."/>
            <person name="Hemphill L."/>
            <person name="Shang Y."/>
            <person name="Youmans B."/>
            <person name="Ayvaz T."/>
            <person name="Ross M."/>
            <person name="Santibanez J."/>
            <person name="Aqrawi P."/>
            <person name="Gross S."/>
            <person name="Joshi V."/>
            <person name="Fowler G."/>
            <person name="Nazareth L."/>
            <person name="Reid J."/>
            <person name="Worley K."/>
            <person name="Petrosino J."/>
            <person name="Highlander S."/>
            <person name="Gibbs R."/>
        </authorList>
    </citation>
    <scope>NUCLEOTIDE SEQUENCE [LARGE SCALE GENOMIC DNA]</scope>
    <source>
        <strain evidence="1">ATCC 33269</strain>
    </source>
</reference>
<dbReference type="InterPro" id="IPR002591">
    <property type="entry name" value="Phosphodiest/P_Trfase"/>
</dbReference>
<dbReference type="EMBL" id="AEPE02000003">
    <property type="protein sequence ID" value="EFZ37615.1"/>
    <property type="molecule type" value="Genomic_DNA"/>
</dbReference>
<proteinExistence type="predicted"/>
<organism evidence="1 2">
    <name type="scientific">Hoylesella oralis ATCC 33269</name>
    <dbReference type="NCBI Taxonomy" id="873533"/>
    <lineage>
        <taxon>Bacteria</taxon>
        <taxon>Pseudomonadati</taxon>
        <taxon>Bacteroidota</taxon>
        <taxon>Bacteroidia</taxon>
        <taxon>Bacteroidales</taxon>
        <taxon>Prevotellaceae</taxon>
        <taxon>Hoylesella</taxon>
    </lineage>
</organism>
<comment type="caution">
    <text evidence="1">The sequence shown here is derived from an EMBL/GenBank/DDBJ whole genome shotgun (WGS) entry which is preliminary data.</text>
</comment>
<dbReference type="GO" id="GO:0004035">
    <property type="term" value="F:alkaline phosphatase activity"/>
    <property type="evidence" value="ECO:0007669"/>
    <property type="project" value="InterPro"/>
</dbReference>